<evidence type="ECO:0000256" key="1">
    <source>
        <dbReference type="SAM" id="SignalP"/>
    </source>
</evidence>
<keyword evidence="3" id="KW-1185">Reference proteome</keyword>
<dbReference type="InterPro" id="IPR005619">
    <property type="entry name" value="Uncharacterised_YajG"/>
</dbReference>
<evidence type="ECO:0000313" key="3">
    <source>
        <dbReference type="Proteomes" id="UP000191820"/>
    </source>
</evidence>
<organism evidence="2 3">
    <name type="scientific">Shewanella japonica</name>
    <dbReference type="NCBI Taxonomy" id="93973"/>
    <lineage>
        <taxon>Bacteria</taxon>
        <taxon>Pseudomonadati</taxon>
        <taxon>Pseudomonadota</taxon>
        <taxon>Gammaproteobacteria</taxon>
        <taxon>Alteromonadales</taxon>
        <taxon>Shewanellaceae</taxon>
        <taxon>Shewanella</taxon>
    </lineage>
</organism>
<protein>
    <recommendedName>
        <fullName evidence="4">Lipoprotein</fullName>
    </recommendedName>
</protein>
<name>A0ABN4YEV7_9GAMM</name>
<dbReference type="PROSITE" id="PS51257">
    <property type="entry name" value="PROKAR_LIPOPROTEIN"/>
    <property type="match status" value="1"/>
</dbReference>
<gene>
    <name evidence="2" type="ORF">SJ2017_1073</name>
</gene>
<feature type="signal peptide" evidence="1">
    <location>
        <begin position="1"/>
        <end position="18"/>
    </location>
</feature>
<dbReference type="EMBL" id="CP020472">
    <property type="protein sequence ID" value="ARD21404.1"/>
    <property type="molecule type" value="Genomic_DNA"/>
</dbReference>
<feature type="chain" id="PRO_5046374457" description="Lipoprotein" evidence="1">
    <location>
        <begin position="19"/>
        <end position="188"/>
    </location>
</feature>
<reference evidence="2 3" key="1">
    <citation type="submission" date="2017-03" db="EMBL/GenBank/DDBJ databases">
        <title>Genome sequencing of Shewanella japonica KCTC 22435.</title>
        <authorList>
            <person name="Kim K.M."/>
        </authorList>
    </citation>
    <scope>NUCLEOTIDE SEQUENCE [LARGE SCALE GENOMIC DNA]</scope>
    <source>
        <strain evidence="2 3">KCTC 22435</strain>
    </source>
</reference>
<sequence length="188" mass="20945">MKSLSLVLCSALFLTACASHTPTHIALNPNVPVSEYKIDRFDSVAVSTIDVRKANFIARFNKEGEAAKLVSPSEPIRQQLDDVFKKAMRNAGYQVDPAASHTAQFQLDYLLTDVTESTFGFEAKTALTINVVAKNENQEFTKIYNARGMLKGPFSPDFATLELDMNKLIDELTTKIINDAELHQFLQQ</sequence>
<keyword evidence="1" id="KW-0732">Signal</keyword>
<proteinExistence type="predicted"/>
<evidence type="ECO:0008006" key="4">
    <source>
        <dbReference type="Google" id="ProtNLM"/>
    </source>
</evidence>
<dbReference type="RefSeq" id="WP_080915127.1">
    <property type="nucleotide sequence ID" value="NZ_CP020472.1"/>
</dbReference>
<accession>A0ABN4YEV7</accession>
<evidence type="ECO:0000313" key="2">
    <source>
        <dbReference type="EMBL" id="ARD21404.1"/>
    </source>
</evidence>
<dbReference type="Proteomes" id="UP000191820">
    <property type="component" value="Chromosome"/>
</dbReference>
<dbReference type="Pfam" id="PF03923">
    <property type="entry name" value="Lipoprotein_16"/>
    <property type="match status" value="1"/>
</dbReference>